<proteinExistence type="predicted"/>
<sequence length="212" mass="22730">MTPSSRSLAARERAALADLLDELGPDAPTCCEGWTTAHLAAHVVTRDRRPDAMPGYALQTTPLGGPLHAHAAAVEDRLRTSTPYPELVARVRQGPPPWLPGAWAPAQLVDGPEFAVHHEDARRAQPGWEPRHLPLADADRLWTAASFFARRAAAGLPGGLVLQRRDVPGPPKRIRSGDAVTTVEGEPMEVLLWTSGRRDVARVAVRGGAPAS</sequence>
<gene>
    <name evidence="2" type="ORF">ABQ292_17440</name>
</gene>
<dbReference type="NCBIfam" id="TIGR03085">
    <property type="entry name" value="TIGR03085 family metal-binding protein"/>
    <property type="match status" value="1"/>
</dbReference>
<dbReference type="RefSeq" id="WP_369208693.1">
    <property type="nucleotide sequence ID" value="NZ_JBFNXQ010000061.1"/>
</dbReference>
<keyword evidence="3" id="KW-1185">Reference proteome</keyword>
<evidence type="ECO:0000313" key="3">
    <source>
        <dbReference type="Proteomes" id="UP001560045"/>
    </source>
</evidence>
<reference evidence="2 3" key="1">
    <citation type="submission" date="2024-06" db="EMBL/GenBank/DDBJ databases">
        <title>Draft genome sequence of Geodermatophilus badlandi, a novel member of the Geodermatophilaceae isolated from badland sedimentary rocks in the Red desert, Wyoming, USA.</title>
        <authorList>
            <person name="Ben Tekaya S."/>
            <person name="Nouioui I."/>
            <person name="Flores G.M."/>
            <person name="Shaal M.N."/>
            <person name="Bredoire F."/>
            <person name="Basile F."/>
            <person name="Van Diepen L."/>
            <person name="Ward N.L."/>
        </authorList>
    </citation>
    <scope>NUCLEOTIDE SEQUENCE [LARGE SCALE GENOMIC DNA]</scope>
    <source>
        <strain evidence="2 3">WL48A</strain>
    </source>
</reference>
<dbReference type="InterPro" id="IPR017519">
    <property type="entry name" value="CHP03085"/>
</dbReference>
<dbReference type="InterPro" id="IPR024344">
    <property type="entry name" value="MDMPI_metal-binding"/>
</dbReference>
<organism evidence="2 3">
    <name type="scientific">Geodermatophilus maliterrae</name>
    <dbReference type="NCBI Taxonomy" id="3162531"/>
    <lineage>
        <taxon>Bacteria</taxon>
        <taxon>Bacillati</taxon>
        <taxon>Actinomycetota</taxon>
        <taxon>Actinomycetes</taxon>
        <taxon>Geodermatophilales</taxon>
        <taxon>Geodermatophilaceae</taxon>
        <taxon>Geodermatophilus</taxon>
    </lineage>
</organism>
<evidence type="ECO:0000313" key="2">
    <source>
        <dbReference type="EMBL" id="MEX5720148.1"/>
    </source>
</evidence>
<dbReference type="SUPFAM" id="SSF109854">
    <property type="entry name" value="DinB/YfiT-like putative metalloenzymes"/>
    <property type="match status" value="1"/>
</dbReference>
<feature type="domain" description="Mycothiol-dependent maleylpyruvate isomerase metal-binding" evidence="1">
    <location>
        <begin position="10"/>
        <end position="93"/>
    </location>
</feature>
<protein>
    <submittedName>
        <fullName evidence="2">TIGR03085 family metal-binding protein</fullName>
    </submittedName>
</protein>
<dbReference type="Proteomes" id="UP001560045">
    <property type="component" value="Unassembled WGS sequence"/>
</dbReference>
<dbReference type="Pfam" id="PF11716">
    <property type="entry name" value="MDMPI_N"/>
    <property type="match status" value="1"/>
</dbReference>
<dbReference type="InterPro" id="IPR034660">
    <property type="entry name" value="DinB/YfiT-like"/>
</dbReference>
<dbReference type="InterPro" id="IPR017517">
    <property type="entry name" value="Maleyloyr_isom"/>
</dbReference>
<dbReference type="NCBIfam" id="TIGR03083">
    <property type="entry name" value="maleylpyruvate isomerase family mycothiol-dependent enzyme"/>
    <property type="match status" value="1"/>
</dbReference>
<dbReference type="EMBL" id="JBFNXQ010000061">
    <property type="protein sequence ID" value="MEX5720148.1"/>
    <property type="molecule type" value="Genomic_DNA"/>
</dbReference>
<evidence type="ECO:0000259" key="1">
    <source>
        <dbReference type="Pfam" id="PF11716"/>
    </source>
</evidence>
<accession>A0ABV3XHU1</accession>
<name>A0ABV3XHU1_9ACTN</name>
<comment type="caution">
    <text evidence="2">The sequence shown here is derived from an EMBL/GenBank/DDBJ whole genome shotgun (WGS) entry which is preliminary data.</text>
</comment>